<dbReference type="PANTHER" id="PTHR18934:SF99">
    <property type="entry name" value="ATP-DEPENDENT RNA HELICASE DHX37-RELATED"/>
    <property type="match status" value="1"/>
</dbReference>
<dbReference type="InterPro" id="IPR010222">
    <property type="entry name" value="RNA_helicase_HrpA"/>
</dbReference>
<reference evidence="10" key="1">
    <citation type="submission" date="2024-05" db="EMBL/GenBank/DDBJ databases">
        <title>Genome sequencing of novel strain.</title>
        <authorList>
            <person name="Ganbat D."/>
            <person name="Ganbat S."/>
            <person name="Lee S.-J."/>
        </authorList>
    </citation>
    <scope>NUCLEOTIDE SEQUENCE</scope>
    <source>
        <strain evidence="10">SMD15-11</strain>
    </source>
</reference>
<gene>
    <name evidence="10" type="primary">hrpA</name>
    <name evidence="10" type="ORF">AAIA72_04955</name>
</gene>
<dbReference type="PROSITE" id="PS51194">
    <property type="entry name" value="HELICASE_CTER"/>
    <property type="match status" value="1"/>
</dbReference>
<comment type="similarity">
    <text evidence="1">Belongs to the DEAD box helicase family. DEAH subfamily.</text>
</comment>
<keyword evidence="6" id="KW-0067">ATP-binding</keyword>
<proteinExistence type="inferred from homology"/>
<dbReference type="RefSeq" id="WP_369602316.1">
    <property type="nucleotide sequence ID" value="NZ_CP154858.1"/>
</dbReference>
<dbReference type="FunFam" id="3.40.50.300:FF:002125">
    <property type="entry name" value="ATP-dependent helicase HrpB"/>
    <property type="match status" value="1"/>
</dbReference>
<evidence type="ECO:0000313" key="10">
    <source>
        <dbReference type="EMBL" id="XDT73322.1"/>
    </source>
</evidence>
<feature type="region of interest" description="Disordered" evidence="7">
    <location>
        <begin position="932"/>
        <end position="953"/>
    </location>
</feature>
<dbReference type="Gene3D" id="3.40.50.300">
    <property type="entry name" value="P-loop containing nucleotide triphosphate hydrolases"/>
    <property type="match status" value="2"/>
</dbReference>
<dbReference type="PANTHER" id="PTHR18934">
    <property type="entry name" value="ATP-DEPENDENT RNA HELICASE"/>
    <property type="match status" value="1"/>
</dbReference>
<dbReference type="Pfam" id="PF07717">
    <property type="entry name" value="OB_NTP_bind"/>
    <property type="match status" value="1"/>
</dbReference>
<evidence type="ECO:0000256" key="1">
    <source>
        <dbReference type="ARBA" id="ARBA00008792"/>
    </source>
</evidence>
<feature type="domain" description="Helicase ATP-binding" evidence="8">
    <location>
        <begin position="20"/>
        <end position="183"/>
    </location>
</feature>
<dbReference type="Pfam" id="PF11898">
    <property type="entry name" value="DUF3418"/>
    <property type="match status" value="1"/>
</dbReference>
<evidence type="ECO:0000256" key="6">
    <source>
        <dbReference type="ARBA" id="ARBA00022840"/>
    </source>
</evidence>
<dbReference type="Pfam" id="PF00270">
    <property type="entry name" value="DEAD"/>
    <property type="match status" value="1"/>
</dbReference>
<dbReference type="AlphaFoldDB" id="A0AB39UZK3"/>
<dbReference type="Pfam" id="PF00271">
    <property type="entry name" value="Helicase_C"/>
    <property type="match status" value="1"/>
</dbReference>
<dbReference type="GO" id="GO:0003723">
    <property type="term" value="F:RNA binding"/>
    <property type="evidence" value="ECO:0007669"/>
    <property type="project" value="TreeGrafter"/>
</dbReference>
<dbReference type="SMART" id="SM00382">
    <property type="entry name" value="AAA"/>
    <property type="match status" value="1"/>
</dbReference>
<dbReference type="InterPro" id="IPR011709">
    <property type="entry name" value="DEAD-box_helicase_OB_fold"/>
</dbReference>
<dbReference type="NCBIfam" id="NF008348">
    <property type="entry name" value="PRK11131.1"/>
    <property type="match status" value="1"/>
</dbReference>
<dbReference type="SMART" id="SM00490">
    <property type="entry name" value="HELICc"/>
    <property type="match status" value="1"/>
</dbReference>
<accession>A0AB39UZK3</accession>
<dbReference type="GO" id="GO:0003724">
    <property type="term" value="F:RNA helicase activity"/>
    <property type="evidence" value="ECO:0007669"/>
    <property type="project" value="UniProtKB-EC"/>
</dbReference>
<dbReference type="GO" id="GO:0005524">
    <property type="term" value="F:ATP binding"/>
    <property type="evidence" value="ECO:0007669"/>
    <property type="project" value="UniProtKB-KW"/>
</dbReference>
<dbReference type="InterPro" id="IPR007502">
    <property type="entry name" value="Helicase-assoc_dom"/>
</dbReference>
<evidence type="ECO:0000256" key="7">
    <source>
        <dbReference type="SAM" id="MobiDB-lite"/>
    </source>
</evidence>
<protein>
    <recommendedName>
        <fullName evidence="2">RNA helicase</fullName>
        <ecNumber evidence="2">3.6.4.13</ecNumber>
    </recommendedName>
</protein>
<dbReference type="InterPro" id="IPR003593">
    <property type="entry name" value="AAA+_ATPase"/>
</dbReference>
<evidence type="ECO:0000256" key="3">
    <source>
        <dbReference type="ARBA" id="ARBA00022741"/>
    </source>
</evidence>
<evidence type="ECO:0000256" key="5">
    <source>
        <dbReference type="ARBA" id="ARBA00022806"/>
    </source>
</evidence>
<name>A0AB39UZK3_9GAMM</name>
<dbReference type="PROSITE" id="PS00690">
    <property type="entry name" value="DEAH_ATP_HELICASE"/>
    <property type="match status" value="1"/>
</dbReference>
<evidence type="ECO:0000256" key="2">
    <source>
        <dbReference type="ARBA" id="ARBA00012552"/>
    </source>
</evidence>
<dbReference type="InterPro" id="IPR011545">
    <property type="entry name" value="DEAD/DEAH_box_helicase_dom"/>
</dbReference>
<evidence type="ECO:0000256" key="4">
    <source>
        <dbReference type="ARBA" id="ARBA00022801"/>
    </source>
</evidence>
<dbReference type="InterPro" id="IPR001650">
    <property type="entry name" value="Helicase_C-like"/>
</dbReference>
<dbReference type="EMBL" id="CP154858">
    <property type="protein sequence ID" value="XDT73322.1"/>
    <property type="molecule type" value="Genomic_DNA"/>
</dbReference>
<feature type="domain" description="Helicase C-terminal" evidence="9">
    <location>
        <begin position="211"/>
        <end position="384"/>
    </location>
</feature>
<dbReference type="SUPFAM" id="SSF52540">
    <property type="entry name" value="P-loop containing nucleoside triphosphate hydrolases"/>
    <property type="match status" value="1"/>
</dbReference>
<dbReference type="KEGG" id="tcd:AAIA72_04955"/>
<dbReference type="InterPro" id="IPR027417">
    <property type="entry name" value="P-loop_NTPase"/>
</dbReference>
<keyword evidence="3" id="KW-0547">Nucleotide-binding</keyword>
<keyword evidence="5 10" id="KW-0347">Helicase</keyword>
<sequence>MRSISFPDNLPITERLPDIRKALASSQVVVVAGETGSGKTTQLPKLCLEMGWGDKGLIGHTQPRRLAARSVATRIAEELGEPLGQTVGFQVRFTDETSADTRLKVMTDGILLAETQRDSLLKKYSVIIIDEAHERSLNIDFLLGYLRRILHKRPELRVIITSATIDVERFSRHFGGAPVIEVSGRTYPVEIRYRPLVSDDPDTMDLTLQEGVVAALDEIRDHERRNRLPPGDVLVFLSGEGEIRELSHRLRKESWPDTEVLPLYARLSASDQQRIFRPHAGRRIVLSTNVAETSLTVPGIRYVIDSGLARISRYSYHSKVQRLPIEKISQASAQQRAGRCGRVAPGICFRLYAEDDFLNRPEFTEPEILRTNLAAVILQMLALRLGDISRFPFPEPPDKRYINDGMRLLQELGAVDTAQRLTPLGRRLARLPLDPRLGRILLEASRYGALSEALVIVAALAVQDPRERPADKQAQADQAHAQWKDDQSEFVSLLNLWNGWEEQRQALSGNQLRQWCKRNFIHYLRMREWRETHRQLRVLTRELELKENTVPADYASLHKALLSGFLTQVGCKDEKREYQGPRNRRFLVFPGAHVRNKSPNWLMASELVETSRLFARNIARIEPEWIEELGSHLLKRTWLEPHWSRKRGEALAWEQCTLFGLIVVPRRRVSYGRIDPKHARELLIREGLIENQINSRLPFIRHNQQCLDEAEDIEARVRRRDLVVDPETLFAFYDARIPENVVNVRGLEAWYRKLPEEEKARLNLSPEDVLRTETGVLALEQFPDHLEWRGQRFRLQYAFEPGSDVDGITLIVPVQAYRQLPVARLEWLVPGLLREKVEALIRTLPKQLRRNFVPVPDFAQAVVESLEMDDIPLTEAIARELRRMTGVTIPPDAWRPEALPPHLRMNIRLVDEQGRVLAQGRDYHELYSSRQQDIEQARVPATPGPAAATSRNGRKTETDFVWDDLPEVLERKVSGTLVRAWPYIKDCGDGVSLEEALDETTALEAGRFGLARLFMLRLGETVRYLDKKLPNQKELGLYFAPIGQLQALKNDLIQAAFLHHFVDGQPPVRTRRDFEARLAEKRGTLVAHANELAGQALTILKAWHGLRKALSRPIRLEVAESMADIKRQIDELVYPGFLVQTPSEWLQRLPVYLKAAEIRLEKIARDSSRERAFLAQYNAFRSQYLERRARHEREGRFDPELVRFRWMLEEWRVSVFAQQLKTLFPVSDKRLGKQWQKVSL</sequence>
<evidence type="ECO:0000259" key="9">
    <source>
        <dbReference type="PROSITE" id="PS51194"/>
    </source>
</evidence>
<dbReference type="GO" id="GO:0016787">
    <property type="term" value="F:hydrolase activity"/>
    <property type="evidence" value="ECO:0007669"/>
    <property type="project" value="UniProtKB-KW"/>
</dbReference>
<dbReference type="SMART" id="SM00487">
    <property type="entry name" value="DEXDc"/>
    <property type="match status" value="1"/>
</dbReference>
<dbReference type="CDD" id="cd18791">
    <property type="entry name" value="SF2_C_RHA"/>
    <property type="match status" value="1"/>
</dbReference>
<dbReference type="Pfam" id="PF21010">
    <property type="entry name" value="HA2_C"/>
    <property type="match status" value="1"/>
</dbReference>
<organism evidence="10">
    <name type="scientific">Thermohahella caldifontis</name>
    <dbReference type="NCBI Taxonomy" id="3142973"/>
    <lineage>
        <taxon>Bacteria</taxon>
        <taxon>Pseudomonadati</taxon>
        <taxon>Pseudomonadota</taxon>
        <taxon>Gammaproteobacteria</taxon>
        <taxon>Oceanospirillales</taxon>
        <taxon>Hahellaceae</taxon>
        <taxon>Thermohahella</taxon>
    </lineage>
</organism>
<dbReference type="EC" id="3.6.4.13" evidence="2"/>
<dbReference type="FunFam" id="1.20.120.1080:FF:000005">
    <property type="entry name" value="ATP-dependent helicase HrpA"/>
    <property type="match status" value="1"/>
</dbReference>
<dbReference type="NCBIfam" id="TIGR01967">
    <property type="entry name" value="DEAH_box_HrpA"/>
    <property type="match status" value="1"/>
</dbReference>
<dbReference type="InterPro" id="IPR002464">
    <property type="entry name" value="DNA/RNA_helicase_DEAH_CS"/>
</dbReference>
<dbReference type="SMART" id="SM00847">
    <property type="entry name" value="HA2"/>
    <property type="match status" value="1"/>
</dbReference>
<dbReference type="InterPro" id="IPR048333">
    <property type="entry name" value="HA2_WH"/>
</dbReference>
<dbReference type="Pfam" id="PF04408">
    <property type="entry name" value="WHD_HA2"/>
    <property type="match status" value="1"/>
</dbReference>
<dbReference type="InterPro" id="IPR024590">
    <property type="entry name" value="HrpA_C"/>
</dbReference>
<dbReference type="PROSITE" id="PS51192">
    <property type="entry name" value="HELICASE_ATP_BIND_1"/>
    <property type="match status" value="1"/>
</dbReference>
<dbReference type="InterPro" id="IPR014001">
    <property type="entry name" value="Helicase_ATP-bd"/>
</dbReference>
<dbReference type="Gene3D" id="1.20.120.1080">
    <property type="match status" value="1"/>
</dbReference>
<evidence type="ECO:0000259" key="8">
    <source>
        <dbReference type="PROSITE" id="PS51192"/>
    </source>
</evidence>
<keyword evidence="4 10" id="KW-0378">Hydrolase</keyword>